<dbReference type="PANTHER" id="PTHR40074:SF2">
    <property type="entry name" value="O-ACETYLTRANSFERASE WECH"/>
    <property type="match status" value="1"/>
</dbReference>
<dbReference type="EMBL" id="JASBRG010000001">
    <property type="protein sequence ID" value="MDI3318200.1"/>
    <property type="molecule type" value="Genomic_DNA"/>
</dbReference>
<gene>
    <name evidence="9" type="ORF">QJ048_00350</name>
</gene>
<evidence type="ECO:0000256" key="3">
    <source>
        <dbReference type="ARBA" id="ARBA00022475"/>
    </source>
</evidence>
<name>A0ABT6R6M6_9BACT</name>
<comment type="subcellular location">
    <subcellularLocation>
        <location evidence="1">Cell membrane</location>
        <topology evidence="1">Multi-pass membrane protein</topology>
    </subcellularLocation>
</comment>
<evidence type="ECO:0000313" key="9">
    <source>
        <dbReference type="EMBL" id="MDI3318200.1"/>
    </source>
</evidence>
<comment type="similarity">
    <text evidence="2">Belongs to the acyltransferase 3 family.</text>
</comment>
<feature type="transmembrane region" description="Helical" evidence="7">
    <location>
        <begin position="227"/>
        <end position="247"/>
    </location>
</feature>
<evidence type="ECO:0000256" key="1">
    <source>
        <dbReference type="ARBA" id="ARBA00004651"/>
    </source>
</evidence>
<feature type="transmembrane region" description="Helical" evidence="7">
    <location>
        <begin position="293"/>
        <end position="314"/>
    </location>
</feature>
<keyword evidence="6 7" id="KW-0472">Membrane</keyword>
<organism evidence="9 10">
    <name type="scientific">Pinibacter soli</name>
    <dbReference type="NCBI Taxonomy" id="3044211"/>
    <lineage>
        <taxon>Bacteria</taxon>
        <taxon>Pseudomonadati</taxon>
        <taxon>Bacteroidota</taxon>
        <taxon>Chitinophagia</taxon>
        <taxon>Chitinophagales</taxon>
        <taxon>Chitinophagaceae</taxon>
        <taxon>Pinibacter</taxon>
    </lineage>
</organism>
<dbReference type="GO" id="GO:0016746">
    <property type="term" value="F:acyltransferase activity"/>
    <property type="evidence" value="ECO:0007669"/>
    <property type="project" value="UniProtKB-KW"/>
</dbReference>
<sequence>MGIKNYLFNADFVLNSKRQPWIDYARGICIIMVCYRHCFDGLTNADIRTQGFILFKYLNVFLFSFRMPLFFIVSGLFVAASLRKKGLSNYISDRFKIIFYPLLIWGTIQITLQLEFAPYVNAHREIVDYLNLLIYPRKIEQFWYLNALFVVGVIYAFIKVKLKLTNLQHLAVAFVFYGIGGYLHAIKTGAFIFTDVFHYYLFFAIGDNISQFVLDKDKAKYFTKAKYVFPVFVLFLITHYFFTKINIRHNQDYYIEHYMPLFFLVVALTGCCFVVQISFLLEKTGVLKFLRVVGYHSLFIYVMHLIVLAATRTLLTHVFNVTSVPLLLGAGILMGIILPIIIYNILSKAGAWWLFSLKKPVDEINYTNEKFKKKLLATKTVYETVEHN</sequence>
<feature type="transmembrane region" description="Helical" evidence="7">
    <location>
        <begin position="102"/>
        <end position="121"/>
    </location>
</feature>
<feature type="transmembrane region" description="Helical" evidence="7">
    <location>
        <begin position="199"/>
        <end position="215"/>
    </location>
</feature>
<evidence type="ECO:0000256" key="2">
    <source>
        <dbReference type="ARBA" id="ARBA00007400"/>
    </source>
</evidence>
<reference evidence="9 10" key="1">
    <citation type="submission" date="2023-05" db="EMBL/GenBank/DDBJ databases">
        <title>Genome sequence of Pinibacter sp. MAH-24.</title>
        <authorList>
            <person name="Huq M.A."/>
        </authorList>
    </citation>
    <scope>NUCLEOTIDE SEQUENCE [LARGE SCALE GENOMIC DNA]</scope>
    <source>
        <strain evidence="9 10">MAH-24</strain>
    </source>
</reference>
<feature type="transmembrane region" description="Helical" evidence="7">
    <location>
        <begin position="60"/>
        <end position="82"/>
    </location>
</feature>
<comment type="caution">
    <text evidence="9">The sequence shown here is derived from an EMBL/GenBank/DDBJ whole genome shotgun (WGS) entry which is preliminary data.</text>
</comment>
<evidence type="ECO:0000256" key="4">
    <source>
        <dbReference type="ARBA" id="ARBA00022692"/>
    </source>
</evidence>
<feature type="transmembrane region" description="Helical" evidence="7">
    <location>
        <begin position="170"/>
        <end position="193"/>
    </location>
</feature>
<keyword evidence="5 7" id="KW-1133">Transmembrane helix</keyword>
<feature type="transmembrane region" description="Helical" evidence="7">
    <location>
        <begin position="141"/>
        <end position="158"/>
    </location>
</feature>
<keyword evidence="3" id="KW-1003">Cell membrane</keyword>
<dbReference type="Proteomes" id="UP001226434">
    <property type="component" value="Unassembled WGS sequence"/>
</dbReference>
<feature type="domain" description="Acyltransferase 3" evidence="8">
    <location>
        <begin position="20"/>
        <end position="343"/>
    </location>
</feature>
<dbReference type="RefSeq" id="WP_282332317.1">
    <property type="nucleotide sequence ID" value="NZ_JASBRG010000001.1"/>
</dbReference>
<dbReference type="EC" id="2.3.1.-" evidence="9"/>
<keyword evidence="9" id="KW-0012">Acyltransferase</keyword>
<evidence type="ECO:0000256" key="5">
    <source>
        <dbReference type="ARBA" id="ARBA00022989"/>
    </source>
</evidence>
<evidence type="ECO:0000313" key="10">
    <source>
        <dbReference type="Proteomes" id="UP001226434"/>
    </source>
</evidence>
<feature type="transmembrane region" description="Helical" evidence="7">
    <location>
        <begin position="259"/>
        <end position="281"/>
    </location>
</feature>
<dbReference type="PANTHER" id="PTHR40074">
    <property type="entry name" value="O-ACETYLTRANSFERASE WECH"/>
    <property type="match status" value="1"/>
</dbReference>
<evidence type="ECO:0000256" key="6">
    <source>
        <dbReference type="ARBA" id="ARBA00023136"/>
    </source>
</evidence>
<keyword evidence="4 7" id="KW-0812">Transmembrane</keyword>
<accession>A0ABT6R6M6</accession>
<keyword evidence="9" id="KW-0808">Transferase</keyword>
<proteinExistence type="inferred from homology"/>
<feature type="transmembrane region" description="Helical" evidence="7">
    <location>
        <begin position="326"/>
        <end position="346"/>
    </location>
</feature>
<dbReference type="InterPro" id="IPR002656">
    <property type="entry name" value="Acyl_transf_3_dom"/>
</dbReference>
<protein>
    <submittedName>
        <fullName evidence="9">Acyltransferase</fullName>
        <ecNumber evidence="9">2.3.1.-</ecNumber>
    </submittedName>
</protein>
<dbReference type="Pfam" id="PF01757">
    <property type="entry name" value="Acyl_transf_3"/>
    <property type="match status" value="1"/>
</dbReference>
<evidence type="ECO:0000256" key="7">
    <source>
        <dbReference type="SAM" id="Phobius"/>
    </source>
</evidence>
<evidence type="ECO:0000259" key="8">
    <source>
        <dbReference type="Pfam" id="PF01757"/>
    </source>
</evidence>
<keyword evidence="10" id="KW-1185">Reference proteome</keyword>